<organism evidence="2 3">
    <name type="scientific">Jannaschia pagri</name>
    <dbReference type="NCBI Taxonomy" id="2829797"/>
    <lineage>
        <taxon>Bacteria</taxon>
        <taxon>Pseudomonadati</taxon>
        <taxon>Pseudomonadota</taxon>
        <taxon>Alphaproteobacteria</taxon>
        <taxon>Rhodobacterales</taxon>
        <taxon>Roseobacteraceae</taxon>
        <taxon>Jannaschia</taxon>
    </lineage>
</organism>
<evidence type="ECO:0000256" key="1">
    <source>
        <dbReference type="SAM" id="MobiDB-lite"/>
    </source>
</evidence>
<feature type="region of interest" description="Disordered" evidence="1">
    <location>
        <begin position="1"/>
        <end position="20"/>
    </location>
</feature>
<protein>
    <submittedName>
        <fullName evidence="2">Uncharacterized protein</fullName>
    </submittedName>
</protein>
<evidence type="ECO:0000313" key="2">
    <source>
        <dbReference type="EMBL" id="GIT93725.1"/>
    </source>
</evidence>
<name>A0ABQ4NH33_9RHOB</name>
<accession>A0ABQ4NH33</accession>
<evidence type="ECO:0000313" key="3">
    <source>
        <dbReference type="Proteomes" id="UP000786693"/>
    </source>
</evidence>
<keyword evidence="3" id="KW-1185">Reference proteome</keyword>
<gene>
    <name evidence="2" type="ORF">JANAI62_03480</name>
</gene>
<sequence length="75" mass="7942">MNTNQLPTAPSLLPHQTPAGRRRMKSAVADKLAAEKALMDRLTRPDLHARTMLSIADLCSATPAAPGHSQGQGQA</sequence>
<comment type="caution">
    <text evidence="2">The sequence shown here is derived from an EMBL/GenBank/DDBJ whole genome shotgun (WGS) entry which is preliminary data.</text>
</comment>
<dbReference type="RefSeq" id="WP_220747241.1">
    <property type="nucleotide sequence ID" value="NZ_BPFH01000001.1"/>
</dbReference>
<reference evidence="2 3" key="1">
    <citation type="submission" date="2021-05" db="EMBL/GenBank/DDBJ databases">
        <title>Bacteria Genome sequencing.</title>
        <authorList>
            <person name="Takabe Y."/>
            <person name="Nakajima Y."/>
            <person name="Suzuki S."/>
            <person name="Shiozaki T."/>
        </authorList>
    </citation>
    <scope>NUCLEOTIDE SEQUENCE [LARGE SCALE GENOMIC DNA]</scope>
    <source>
        <strain evidence="2 3">AI_62</strain>
    </source>
</reference>
<dbReference type="Proteomes" id="UP000786693">
    <property type="component" value="Unassembled WGS sequence"/>
</dbReference>
<proteinExistence type="predicted"/>
<dbReference type="EMBL" id="BPFH01000001">
    <property type="protein sequence ID" value="GIT93725.1"/>
    <property type="molecule type" value="Genomic_DNA"/>
</dbReference>